<dbReference type="Proteomes" id="UP000272942">
    <property type="component" value="Unassembled WGS sequence"/>
</dbReference>
<accession>A0A183BFG3</accession>
<protein>
    <submittedName>
        <fullName evidence="2 4">Uncharacterized protein</fullName>
    </submittedName>
</protein>
<keyword evidence="3" id="KW-1185">Reference proteome</keyword>
<feature type="compositionally biased region" description="Polar residues" evidence="1">
    <location>
        <begin position="35"/>
        <end position="47"/>
    </location>
</feature>
<organism evidence="4">
    <name type="scientific">Echinostoma caproni</name>
    <dbReference type="NCBI Taxonomy" id="27848"/>
    <lineage>
        <taxon>Eukaryota</taxon>
        <taxon>Metazoa</taxon>
        <taxon>Spiralia</taxon>
        <taxon>Lophotrochozoa</taxon>
        <taxon>Platyhelminthes</taxon>
        <taxon>Trematoda</taxon>
        <taxon>Digenea</taxon>
        <taxon>Plagiorchiida</taxon>
        <taxon>Echinostomata</taxon>
        <taxon>Echinostomatoidea</taxon>
        <taxon>Echinostomatidae</taxon>
        <taxon>Echinostoma</taxon>
    </lineage>
</organism>
<sequence length="155" mass="16616">MMQRKKPGVILSKLNASMTHGVEVGEAWQRRMVHQSLSAGSPLSKSTLLKPKPDGKQATAEGRKSRGSPELESPGRFHSSGDLLGRGRGSDLDKGRKLGITPICCVSPLCSRFGWLGPVEGLGSRTPMDNLAPAMVVGHGCLQRFGYMRPHSEPG</sequence>
<proteinExistence type="predicted"/>
<reference evidence="4" key="1">
    <citation type="submission" date="2016-06" db="UniProtKB">
        <authorList>
            <consortium name="WormBaseParasite"/>
        </authorList>
    </citation>
    <scope>IDENTIFICATION</scope>
</reference>
<evidence type="ECO:0000256" key="1">
    <source>
        <dbReference type="SAM" id="MobiDB-lite"/>
    </source>
</evidence>
<evidence type="ECO:0000313" key="2">
    <source>
        <dbReference type="EMBL" id="VDP95327.1"/>
    </source>
</evidence>
<name>A0A183BFG3_9TREM</name>
<dbReference type="EMBL" id="UZAN01073125">
    <property type="protein sequence ID" value="VDP95327.1"/>
    <property type="molecule type" value="Genomic_DNA"/>
</dbReference>
<feature type="region of interest" description="Disordered" evidence="1">
    <location>
        <begin position="35"/>
        <end position="94"/>
    </location>
</feature>
<dbReference type="WBParaSite" id="ECPE_0001799401-mRNA-1">
    <property type="protein sequence ID" value="ECPE_0001799401-mRNA-1"/>
    <property type="gene ID" value="ECPE_0001799401"/>
</dbReference>
<gene>
    <name evidence="2" type="ORF">ECPE_LOCUS17948</name>
</gene>
<feature type="compositionally biased region" description="Basic and acidic residues" evidence="1">
    <location>
        <begin position="51"/>
        <end position="75"/>
    </location>
</feature>
<reference evidence="2 3" key="2">
    <citation type="submission" date="2018-11" db="EMBL/GenBank/DDBJ databases">
        <authorList>
            <consortium name="Pathogen Informatics"/>
        </authorList>
    </citation>
    <scope>NUCLEOTIDE SEQUENCE [LARGE SCALE GENOMIC DNA]</scope>
    <source>
        <strain evidence="2 3">Egypt</strain>
    </source>
</reference>
<evidence type="ECO:0000313" key="4">
    <source>
        <dbReference type="WBParaSite" id="ECPE_0001799401-mRNA-1"/>
    </source>
</evidence>
<dbReference type="AlphaFoldDB" id="A0A183BFG3"/>
<evidence type="ECO:0000313" key="3">
    <source>
        <dbReference type="Proteomes" id="UP000272942"/>
    </source>
</evidence>